<dbReference type="Gene3D" id="1.20.144.10">
    <property type="entry name" value="Phosphatidic acid phosphatase type 2/haloperoxidase"/>
    <property type="match status" value="1"/>
</dbReference>
<dbReference type="STRING" id="1176587.A8C56_02210"/>
<dbReference type="AlphaFoldDB" id="A0A1A9HX38"/>
<feature type="domain" description="Phosphatidic acid phosphatase type 2/haloperoxidase" evidence="2">
    <location>
        <begin position="69"/>
        <end position="185"/>
    </location>
</feature>
<evidence type="ECO:0000313" key="3">
    <source>
        <dbReference type="EMBL" id="ANH79947.1"/>
    </source>
</evidence>
<keyword evidence="4" id="KW-1185">Reference proteome</keyword>
<evidence type="ECO:0000313" key="4">
    <source>
        <dbReference type="Proteomes" id="UP000077667"/>
    </source>
</evidence>
<sequence length="205" mass="23769">MGGFLYIPLPDWWVKPDRWLFELINVKLANPFMDWLMPLFRNPFVWAPAYLFIVVFVLVNFKKQGSWWLLLFICTVASTDLIGVHAFKDVFERLRPCNDPLLDGHIRMLLGRCSGGFSFVSNHAINHFGISTFFFVTFRSFFKYAWVPLVWAGIIGYAQVYVGVHYPFDVLGGLLLGVLIGFFWGNLFNKRFGFTIFDKQSTVLD</sequence>
<dbReference type="Pfam" id="PF01569">
    <property type="entry name" value="PAP2"/>
    <property type="match status" value="1"/>
</dbReference>
<name>A0A1A9HX38_9BACT</name>
<protein>
    <submittedName>
        <fullName evidence="3">Phosphoesterase</fullName>
    </submittedName>
</protein>
<evidence type="ECO:0000256" key="1">
    <source>
        <dbReference type="SAM" id="Phobius"/>
    </source>
</evidence>
<feature type="transmembrane region" description="Helical" evidence="1">
    <location>
        <begin position="145"/>
        <end position="164"/>
    </location>
</feature>
<dbReference type="RefSeq" id="WP_067751450.1">
    <property type="nucleotide sequence ID" value="NZ_CP015772.1"/>
</dbReference>
<keyword evidence="1" id="KW-0812">Transmembrane</keyword>
<dbReference type="Proteomes" id="UP000077667">
    <property type="component" value="Chromosome"/>
</dbReference>
<feature type="transmembrane region" description="Helical" evidence="1">
    <location>
        <begin position="117"/>
        <end position="138"/>
    </location>
</feature>
<dbReference type="InterPro" id="IPR000326">
    <property type="entry name" value="PAP2/HPO"/>
</dbReference>
<reference evidence="3 4" key="1">
    <citation type="submission" date="2016-05" db="EMBL/GenBank/DDBJ databases">
        <title>Niabella ginsenosidivorans BS26 whole genome sequencing.</title>
        <authorList>
            <person name="Im W.T."/>
            <person name="Siddiqi M.Z."/>
        </authorList>
    </citation>
    <scope>NUCLEOTIDE SEQUENCE [LARGE SCALE GENOMIC DNA]</scope>
    <source>
        <strain evidence="3 4">BS26</strain>
    </source>
</reference>
<accession>A0A1A9HX38</accession>
<evidence type="ECO:0000259" key="2">
    <source>
        <dbReference type="SMART" id="SM00014"/>
    </source>
</evidence>
<dbReference type="EMBL" id="CP015772">
    <property type="protein sequence ID" value="ANH79947.1"/>
    <property type="molecule type" value="Genomic_DNA"/>
</dbReference>
<proteinExistence type="predicted"/>
<dbReference type="SUPFAM" id="SSF48317">
    <property type="entry name" value="Acid phosphatase/Vanadium-dependent haloperoxidase"/>
    <property type="match status" value="1"/>
</dbReference>
<feature type="transmembrane region" description="Helical" evidence="1">
    <location>
        <begin position="43"/>
        <end position="61"/>
    </location>
</feature>
<dbReference type="PANTHER" id="PTHR14969:SF13">
    <property type="entry name" value="AT30094P"/>
    <property type="match status" value="1"/>
</dbReference>
<dbReference type="InterPro" id="IPR036938">
    <property type="entry name" value="PAP2/HPO_sf"/>
</dbReference>
<dbReference type="PANTHER" id="PTHR14969">
    <property type="entry name" value="SPHINGOSINE-1-PHOSPHATE PHOSPHOHYDROLASE"/>
    <property type="match status" value="1"/>
</dbReference>
<gene>
    <name evidence="3" type="ORF">A8C56_02210</name>
</gene>
<feature type="transmembrane region" description="Helical" evidence="1">
    <location>
        <begin position="68"/>
        <end position="87"/>
    </location>
</feature>
<dbReference type="SMART" id="SM00014">
    <property type="entry name" value="acidPPc"/>
    <property type="match status" value="1"/>
</dbReference>
<dbReference type="OrthoDB" id="9789113at2"/>
<feature type="transmembrane region" description="Helical" evidence="1">
    <location>
        <begin position="170"/>
        <end position="189"/>
    </location>
</feature>
<dbReference type="KEGG" id="nia:A8C56_02210"/>
<keyword evidence="1" id="KW-1133">Transmembrane helix</keyword>
<organism evidence="3 4">
    <name type="scientific">Niabella ginsenosidivorans</name>
    <dbReference type="NCBI Taxonomy" id="1176587"/>
    <lineage>
        <taxon>Bacteria</taxon>
        <taxon>Pseudomonadati</taxon>
        <taxon>Bacteroidota</taxon>
        <taxon>Chitinophagia</taxon>
        <taxon>Chitinophagales</taxon>
        <taxon>Chitinophagaceae</taxon>
        <taxon>Niabella</taxon>
    </lineage>
</organism>
<keyword evidence="1" id="KW-0472">Membrane</keyword>